<feature type="compositionally biased region" description="Polar residues" evidence="1">
    <location>
        <begin position="167"/>
        <end position="176"/>
    </location>
</feature>
<name>A0A4C1UA24_EUMVA</name>
<comment type="caution">
    <text evidence="2">The sequence shown here is derived from an EMBL/GenBank/DDBJ whole genome shotgun (WGS) entry which is preliminary data.</text>
</comment>
<feature type="region of interest" description="Disordered" evidence="1">
    <location>
        <begin position="160"/>
        <end position="192"/>
    </location>
</feature>
<evidence type="ECO:0000313" key="2">
    <source>
        <dbReference type="EMBL" id="GBP22960.1"/>
    </source>
</evidence>
<proteinExistence type="predicted"/>
<keyword evidence="3" id="KW-1185">Reference proteome</keyword>
<reference evidence="2 3" key="1">
    <citation type="journal article" date="2019" name="Commun. Biol.">
        <title>The bagworm genome reveals a unique fibroin gene that provides high tensile strength.</title>
        <authorList>
            <person name="Kono N."/>
            <person name="Nakamura H."/>
            <person name="Ohtoshi R."/>
            <person name="Tomita M."/>
            <person name="Numata K."/>
            <person name="Arakawa K."/>
        </authorList>
    </citation>
    <scope>NUCLEOTIDE SEQUENCE [LARGE SCALE GENOMIC DNA]</scope>
</reference>
<dbReference type="EMBL" id="BGZK01000145">
    <property type="protein sequence ID" value="GBP22960.1"/>
    <property type="molecule type" value="Genomic_DNA"/>
</dbReference>
<protein>
    <submittedName>
        <fullName evidence="2">Uncharacterized protein</fullName>
    </submittedName>
</protein>
<dbReference type="AlphaFoldDB" id="A0A4C1UA24"/>
<organism evidence="2 3">
    <name type="scientific">Eumeta variegata</name>
    <name type="common">Bagworm moth</name>
    <name type="synonym">Eumeta japonica</name>
    <dbReference type="NCBI Taxonomy" id="151549"/>
    <lineage>
        <taxon>Eukaryota</taxon>
        <taxon>Metazoa</taxon>
        <taxon>Ecdysozoa</taxon>
        <taxon>Arthropoda</taxon>
        <taxon>Hexapoda</taxon>
        <taxon>Insecta</taxon>
        <taxon>Pterygota</taxon>
        <taxon>Neoptera</taxon>
        <taxon>Endopterygota</taxon>
        <taxon>Lepidoptera</taxon>
        <taxon>Glossata</taxon>
        <taxon>Ditrysia</taxon>
        <taxon>Tineoidea</taxon>
        <taxon>Psychidae</taxon>
        <taxon>Oiketicinae</taxon>
        <taxon>Eumeta</taxon>
    </lineage>
</organism>
<dbReference type="Proteomes" id="UP000299102">
    <property type="component" value="Unassembled WGS sequence"/>
</dbReference>
<gene>
    <name evidence="2" type="ORF">EVAR_95361_1</name>
</gene>
<evidence type="ECO:0000256" key="1">
    <source>
        <dbReference type="SAM" id="MobiDB-lite"/>
    </source>
</evidence>
<accession>A0A4C1UA24</accession>
<sequence>MDTMQWSSSNAEMSNGICISRTAPMNAREKKAGSEIAEPAHCIIRRQFRAAEFRAYVRYIYTVRLPCEVFTVGHVSTTEAQKCPSHQLHGAASRASRVLWMMFGAPLIQYEPTQAIEPFAFASSPASSYKLLFDIIKQFYPLFSYCHSASIAQAAGTRRPDLHASRPAQTPESSLTHFPDLPRARDENINTRERQALTVTEAVA</sequence>
<feature type="compositionally biased region" description="Basic and acidic residues" evidence="1">
    <location>
        <begin position="180"/>
        <end position="192"/>
    </location>
</feature>
<evidence type="ECO:0000313" key="3">
    <source>
        <dbReference type="Proteomes" id="UP000299102"/>
    </source>
</evidence>